<evidence type="ECO:0008006" key="3">
    <source>
        <dbReference type="Google" id="ProtNLM"/>
    </source>
</evidence>
<proteinExistence type="predicted"/>
<dbReference type="RefSeq" id="WP_092450614.1">
    <property type="nucleotide sequence ID" value="NZ_FOJI01000002.1"/>
</dbReference>
<gene>
    <name evidence="1" type="ORF">SAMN05421659_102217</name>
</gene>
<evidence type="ECO:0000313" key="1">
    <source>
        <dbReference type="EMBL" id="SEV93289.1"/>
    </source>
</evidence>
<sequence length="87" mass="10064">MDQYLEECAKVFLKEQTKLFDKPVAATMEEAEAFLEDCFAQVFDTVEEVKEYMIEEGMDVEAMSLEEIEESLEVFKISDGKFFVVEA</sequence>
<dbReference type="AlphaFoldDB" id="A0A1I0MX00"/>
<keyword evidence="2" id="KW-1185">Reference proteome</keyword>
<protein>
    <recommendedName>
        <fullName evidence="3">Glyoxalase</fullName>
    </recommendedName>
</protein>
<dbReference type="EMBL" id="FOJI01000002">
    <property type="protein sequence ID" value="SEV93289.1"/>
    <property type="molecule type" value="Genomic_DNA"/>
</dbReference>
<dbReference type="STRING" id="99656.SAMN05421659_102217"/>
<dbReference type="OrthoDB" id="1766650at2"/>
<organism evidence="1 2">
    <name type="scientific">[Clostridium] fimetarium</name>
    <dbReference type="NCBI Taxonomy" id="99656"/>
    <lineage>
        <taxon>Bacteria</taxon>
        <taxon>Bacillati</taxon>
        <taxon>Bacillota</taxon>
        <taxon>Clostridia</taxon>
        <taxon>Lachnospirales</taxon>
        <taxon>Lachnospiraceae</taxon>
    </lineage>
</organism>
<reference evidence="1 2" key="1">
    <citation type="submission" date="2016-10" db="EMBL/GenBank/DDBJ databases">
        <authorList>
            <person name="de Groot N.N."/>
        </authorList>
    </citation>
    <scope>NUCLEOTIDE SEQUENCE [LARGE SCALE GENOMIC DNA]</scope>
    <source>
        <strain evidence="1 2">DSM 9179</strain>
    </source>
</reference>
<evidence type="ECO:0000313" key="2">
    <source>
        <dbReference type="Proteomes" id="UP000199701"/>
    </source>
</evidence>
<name>A0A1I0MX00_9FIRM</name>
<dbReference type="Proteomes" id="UP000199701">
    <property type="component" value="Unassembled WGS sequence"/>
</dbReference>
<accession>A0A1I0MX00</accession>